<gene>
    <name evidence="3" type="ORF">LPQ35_09845</name>
</gene>
<evidence type="ECO:0000259" key="2">
    <source>
        <dbReference type="Pfam" id="PF25939"/>
    </source>
</evidence>
<keyword evidence="1" id="KW-0812">Transmembrane</keyword>
<keyword evidence="1" id="KW-0472">Membrane</keyword>
<evidence type="ECO:0000313" key="3">
    <source>
        <dbReference type="EMBL" id="XAT63545.1"/>
    </source>
</evidence>
<protein>
    <recommendedName>
        <fullName evidence="2">DUF7982 domain-containing protein</fullName>
    </recommendedName>
</protein>
<sequence length="249" mass="27032">MKAKYPAGVALIVAGVVIAFKGAMEANQSLVNAGIGGVFLGVVVLSFSTSDHIKYDAFRTVFNPYVVLTRNLTNSLGLGGKSVYIPPYDNMPDGGVFVPLHDDFDLDLARFDDRTVFLTDSGREREMGLLLVPLGRDLVRMYEEYSGMDLAGAGLGAVESVSAVLRSLGLAKSVDVEEEGDEIRVYVGGVKVREFCSRECERIACPVCSSIMLSISKALNELIVVEEIDFNDRFVEISARKLGGVDSWM</sequence>
<reference evidence="3 4" key="1">
    <citation type="submission" date="2021-11" db="EMBL/GenBank/DDBJ databases">
        <title>Whole genome of Geoglobus acetivorans.</title>
        <authorList>
            <person name="Liu D."/>
        </authorList>
    </citation>
    <scope>NUCLEOTIDE SEQUENCE [LARGE SCALE GENOMIC DNA]</scope>
    <source>
        <strain evidence="3 4">SBH6</strain>
    </source>
</reference>
<keyword evidence="4" id="KW-1185">Reference proteome</keyword>
<keyword evidence="1" id="KW-1133">Transmembrane helix</keyword>
<accession>A0ABZ3H1V6</accession>
<dbReference type="RefSeq" id="WP_193807320.1">
    <property type="nucleotide sequence ID" value="NZ_CP087714.1"/>
</dbReference>
<dbReference type="InterPro" id="IPR058288">
    <property type="entry name" value="DUF7982"/>
</dbReference>
<feature type="domain" description="DUF7982" evidence="2">
    <location>
        <begin position="8"/>
        <end position="228"/>
    </location>
</feature>
<organism evidence="3 4">
    <name type="scientific">Geoglobus acetivorans</name>
    <dbReference type="NCBI Taxonomy" id="565033"/>
    <lineage>
        <taxon>Archaea</taxon>
        <taxon>Methanobacteriati</taxon>
        <taxon>Methanobacteriota</taxon>
        <taxon>Archaeoglobi</taxon>
        <taxon>Archaeoglobales</taxon>
        <taxon>Archaeoglobaceae</taxon>
        <taxon>Geoglobus</taxon>
    </lineage>
</organism>
<dbReference type="EMBL" id="CP087714">
    <property type="protein sequence ID" value="XAT63545.1"/>
    <property type="molecule type" value="Genomic_DNA"/>
</dbReference>
<proteinExistence type="predicted"/>
<evidence type="ECO:0000256" key="1">
    <source>
        <dbReference type="SAM" id="Phobius"/>
    </source>
</evidence>
<name>A0ABZ3H1V6_GEOAI</name>
<dbReference type="Proteomes" id="UP001492541">
    <property type="component" value="Chromosome"/>
</dbReference>
<evidence type="ECO:0000313" key="4">
    <source>
        <dbReference type="Proteomes" id="UP001492541"/>
    </source>
</evidence>
<dbReference type="GeneID" id="90449997"/>
<dbReference type="Pfam" id="PF25939">
    <property type="entry name" value="DUF7982"/>
    <property type="match status" value="1"/>
</dbReference>
<feature type="transmembrane region" description="Helical" evidence="1">
    <location>
        <begin position="29"/>
        <end position="49"/>
    </location>
</feature>